<evidence type="ECO:0000313" key="2">
    <source>
        <dbReference type="EMBL" id="KAJ7029513.1"/>
    </source>
</evidence>
<dbReference type="AlphaFoldDB" id="A0AAD6WW21"/>
<dbReference type="EMBL" id="JARJCM010000101">
    <property type="protein sequence ID" value="KAJ7029513.1"/>
    <property type="molecule type" value="Genomic_DNA"/>
</dbReference>
<protein>
    <submittedName>
        <fullName evidence="2">Uncharacterized protein</fullName>
    </submittedName>
</protein>
<evidence type="ECO:0000256" key="1">
    <source>
        <dbReference type="SAM" id="Phobius"/>
    </source>
</evidence>
<sequence length="169" mass="19009">MRTLLIDMFDKLAWEFSQFDLAAPPHAVPIFAPNFDVTNKLASYDLFYDNYFPTILFLFLPFLLLSFHPTFLGQYHPDYIAPSPFYPASAPSTSSNDSGTNYKKQAITVPHLDVSNLSRGWRAITALGWFDPDLGGHLTLWDLKLVRGFPLGATILIPSAMVRHSNCPI</sequence>
<proteinExistence type="predicted"/>
<comment type="caution">
    <text evidence="2">The sequence shown here is derived from an EMBL/GenBank/DDBJ whole genome shotgun (WGS) entry which is preliminary data.</text>
</comment>
<evidence type="ECO:0000313" key="3">
    <source>
        <dbReference type="Proteomes" id="UP001218188"/>
    </source>
</evidence>
<reference evidence="2" key="1">
    <citation type="submission" date="2023-03" db="EMBL/GenBank/DDBJ databases">
        <title>Massive genome expansion in bonnet fungi (Mycena s.s.) driven by repeated elements and novel gene families across ecological guilds.</title>
        <authorList>
            <consortium name="Lawrence Berkeley National Laboratory"/>
            <person name="Harder C.B."/>
            <person name="Miyauchi S."/>
            <person name="Viragh M."/>
            <person name="Kuo A."/>
            <person name="Thoen E."/>
            <person name="Andreopoulos B."/>
            <person name="Lu D."/>
            <person name="Skrede I."/>
            <person name="Drula E."/>
            <person name="Henrissat B."/>
            <person name="Morin E."/>
            <person name="Kohler A."/>
            <person name="Barry K."/>
            <person name="LaButti K."/>
            <person name="Morin E."/>
            <person name="Salamov A."/>
            <person name="Lipzen A."/>
            <person name="Mereny Z."/>
            <person name="Hegedus B."/>
            <person name="Baldrian P."/>
            <person name="Stursova M."/>
            <person name="Weitz H."/>
            <person name="Taylor A."/>
            <person name="Grigoriev I.V."/>
            <person name="Nagy L.G."/>
            <person name="Martin F."/>
            <person name="Kauserud H."/>
        </authorList>
    </citation>
    <scope>NUCLEOTIDE SEQUENCE</scope>
    <source>
        <strain evidence="2">CBHHK200</strain>
    </source>
</reference>
<dbReference type="Gene3D" id="3.60.130.30">
    <property type="match status" value="1"/>
</dbReference>
<keyword evidence="3" id="KW-1185">Reference proteome</keyword>
<keyword evidence="1" id="KW-0812">Transmembrane</keyword>
<organism evidence="2 3">
    <name type="scientific">Mycena alexandri</name>
    <dbReference type="NCBI Taxonomy" id="1745969"/>
    <lineage>
        <taxon>Eukaryota</taxon>
        <taxon>Fungi</taxon>
        <taxon>Dikarya</taxon>
        <taxon>Basidiomycota</taxon>
        <taxon>Agaricomycotina</taxon>
        <taxon>Agaricomycetes</taxon>
        <taxon>Agaricomycetidae</taxon>
        <taxon>Agaricales</taxon>
        <taxon>Marasmiineae</taxon>
        <taxon>Mycenaceae</taxon>
        <taxon>Mycena</taxon>
    </lineage>
</organism>
<keyword evidence="1" id="KW-1133">Transmembrane helix</keyword>
<keyword evidence="1" id="KW-0472">Membrane</keyword>
<gene>
    <name evidence="2" type="ORF">C8F04DRAFT_1264968</name>
</gene>
<feature type="transmembrane region" description="Helical" evidence="1">
    <location>
        <begin position="51"/>
        <end position="72"/>
    </location>
</feature>
<accession>A0AAD6WW21</accession>
<name>A0AAD6WW21_9AGAR</name>
<dbReference type="Proteomes" id="UP001218188">
    <property type="component" value="Unassembled WGS sequence"/>
</dbReference>